<evidence type="ECO:0000256" key="4">
    <source>
        <dbReference type="PIRSR" id="PIRSR001227-1"/>
    </source>
</evidence>
<feature type="binding site" evidence="5">
    <location>
        <position position="345"/>
    </location>
    <ligand>
        <name>Ca(2+)</name>
        <dbReference type="ChEBI" id="CHEBI:29108"/>
    </ligand>
</feature>
<feature type="region of interest" description="Disordered" evidence="6">
    <location>
        <begin position="1"/>
        <end position="22"/>
    </location>
</feature>
<feature type="transmembrane region" description="Helical" evidence="7">
    <location>
        <begin position="42"/>
        <end position="62"/>
    </location>
</feature>
<sequence length="806" mass="88463">MWGGTVPEHAATKNKTAGDKPGAQDYAHIGDTMSVWAKVANATALVLLLGLSALFVVAMGSLPRIDGRHPVSGIHLKTTITRDSVGIPTIVAETRHDAYFTMGWVHAQDRMWQMEAQRRLGAGRLAEVVGEPGLASDRYMRTLGLYRAAERSLGALSEQTRSALQSYADGVNAWMAYNIHRLPPEFTILGLRPEPWTPADSMVWQKIMAMTLTGNWHDDILRAQLARRMEPKRLAELFPAYPADAPVTLSAEGGKALLDSMPDSMRPTPASNVWVVAGSRTKSGKPLLAGDPHLAFRAPILWYLAELEAPGLKLAGATVPGLPFHLIGHNGRIAWSFTATQADTVDLFVEKLAGDGAYRAADGNRPFLIRTETIRVKGKPDEVLNVRETRHGPVISDLLAQDIAGKDEVIALSATALGHGDTSVQALLLLNQATDWGGFTKAVREVQAPVLNVAYADTSGNTGFFTAGRIPVRKSGNGTVPVRGWTGEGDWTGWVPAAKLPQSLNPKSGVMVNANNKVAGDKYPYLISATWAEGYRAARIRDLLGERRDLTMDDMMAIQADSVSLQAVELKDLLTGIEFKDQRSREAAQRIADWDGKADRDRAEPLIFAAWINRLNRAILADELKESFQAFERVRPQVLVDILTRRRHWCDGIDTPEAESCDDLIERSLDQSLAELDAAWGKDMRKWRWGAAHPARFEHPLLGKIPLLGGMADLQVPADGDDFTVSRAAYRIEDNATRFPQIHGAGLRAVFDLSDLADSRFVIATGQSGNPLSRHYADMLPAWSVNRLYRFGQDSKRSVLILERGR</sequence>
<dbReference type="PANTHER" id="PTHR34218:SF4">
    <property type="entry name" value="ACYL-HOMOSERINE LACTONE ACYLASE QUIP"/>
    <property type="match status" value="1"/>
</dbReference>
<proteinExistence type="inferred from homology"/>
<dbReference type="InterPro" id="IPR014395">
    <property type="entry name" value="Pen/GL7ACA/AHL_acylase"/>
</dbReference>
<dbReference type="eggNOG" id="COG2366">
    <property type="taxonomic scope" value="Bacteria"/>
</dbReference>
<keyword evidence="9" id="KW-1185">Reference proteome</keyword>
<dbReference type="GO" id="GO:0017000">
    <property type="term" value="P:antibiotic biosynthetic process"/>
    <property type="evidence" value="ECO:0007669"/>
    <property type="project" value="InterPro"/>
</dbReference>
<dbReference type="InterPro" id="IPR029055">
    <property type="entry name" value="Ntn_hydrolases_N"/>
</dbReference>
<feature type="binding site" evidence="5">
    <location>
        <position position="346"/>
    </location>
    <ligand>
        <name>Ca(2+)</name>
        <dbReference type="ChEBI" id="CHEBI:29108"/>
    </ligand>
</feature>
<keyword evidence="7" id="KW-0812">Transmembrane</keyword>
<feature type="active site" description="Nucleophile" evidence="4">
    <location>
        <position position="271"/>
    </location>
</feature>
<evidence type="ECO:0000256" key="1">
    <source>
        <dbReference type="ARBA" id="ARBA00006586"/>
    </source>
</evidence>
<dbReference type="EMBL" id="AONQ01000002">
    <property type="protein sequence ID" value="EME71809.1"/>
    <property type="molecule type" value="Genomic_DNA"/>
</dbReference>
<keyword evidence="2" id="KW-0378">Hydrolase</keyword>
<evidence type="ECO:0000256" key="3">
    <source>
        <dbReference type="ARBA" id="ARBA00023145"/>
    </source>
</evidence>
<gene>
    <name evidence="8" type="ORF">H261_01132</name>
</gene>
<dbReference type="Gene3D" id="3.60.20.10">
    <property type="entry name" value="Glutamine Phosphoribosylpyrophosphate, subunit 1, domain 1"/>
    <property type="match status" value="1"/>
</dbReference>
<dbReference type="InterPro" id="IPR043147">
    <property type="entry name" value="Penicillin_amidase_A-knob"/>
</dbReference>
<dbReference type="Gene3D" id="1.10.439.10">
    <property type="entry name" value="Penicillin Amidohydrolase, domain 1"/>
    <property type="match status" value="1"/>
</dbReference>
<evidence type="ECO:0000256" key="2">
    <source>
        <dbReference type="ARBA" id="ARBA00022801"/>
    </source>
</evidence>
<keyword evidence="5" id="KW-0106">Calcium</keyword>
<dbReference type="GO" id="GO:0016811">
    <property type="term" value="F:hydrolase activity, acting on carbon-nitrogen (but not peptide) bonds, in linear amides"/>
    <property type="evidence" value="ECO:0007669"/>
    <property type="project" value="InterPro"/>
</dbReference>
<evidence type="ECO:0000256" key="7">
    <source>
        <dbReference type="SAM" id="Phobius"/>
    </source>
</evidence>
<dbReference type="Gene3D" id="1.10.1400.10">
    <property type="match status" value="1"/>
</dbReference>
<dbReference type="PANTHER" id="PTHR34218">
    <property type="entry name" value="PEPTIDASE S45 PENICILLIN AMIDASE"/>
    <property type="match status" value="1"/>
</dbReference>
<evidence type="ECO:0000313" key="8">
    <source>
        <dbReference type="EMBL" id="EME71809.1"/>
    </source>
</evidence>
<organism evidence="8 9">
    <name type="scientific">Paramagnetospirillum caucaseum</name>
    <dbReference type="NCBI Taxonomy" id="1244869"/>
    <lineage>
        <taxon>Bacteria</taxon>
        <taxon>Pseudomonadati</taxon>
        <taxon>Pseudomonadota</taxon>
        <taxon>Alphaproteobacteria</taxon>
        <taxon>Rhodospirillales</taxon>
        <taxon>Magnetospirillaceae</taxon>
        <taxon>Paramagnetospirillum</taxon>
    </lineage>
</organism>
<protein>
    <submittedName>
        <fullName evidence="8">Penicillin acylase-like protein</fullName>
    </submittedName>
</protein>
<dbReference type="PATRIC" id="fig|1244869.3.peg.219"/>
<reference evidence="8 9" key="1">
    <citation type="journal article" date="2014" name="Genome Announc.">
        <title>Draft Genome Sequence of Magnetospirillum sp. Strain SO-1, a Freshwater Magnetotactic Bacterium Isolated from the Ol'khovka River, Russia.</title>
        <authorList>
            <person name="Grouzdev D.S."/>
            <person name="Dziuba M.V."/>
            <person name="Sukhacheva M.S."/>
            <person name="Mardanov A.V."/>
            <person name="Beletskiy A.V."/>
            <person name="Kuznetsov B.B."/>
            <person name="Skryabin K.G."/>
        </authorList>
    </citation>
    <scope>NUCLEOTIDE SEQUENCE [LARGE SCALE GENOMIC DNA]</scope>
    <source>
        <strain evidence="8 9">SO-1</strain>
    </source>
</reference>
<dbReference type="CDD" id="cd03747">
    <property type="entry name" value="Ntn_PGA_like"/>
    <property type="match status" value="1"/>
</dbReference>
<evidence type="ECO:0000256" key="6">
    <source>
        <dbReference type="SAM" id="MobiDB-lite"/>
    </source>
</evidence>
<accession>M3AGV8</accession>
<dbReference type="Gene3D" id="2.30.120.10">
    <property type="match status" value="1"/>
</dbReference>
<keyword evidence="7" id="KW-0472">Membrane</keyword>
<dbReference type="InterPro" id="IPR002692">
    <property type="entry name" value="S45"/>
</dbReference>
<evidence type="ECO:0000256" key="5">
    <source>
        <dbReference type="PIRSR" id="PIRSR001227-2"/>
    </source>
</evidence>
<dbReference type="GO" id="GO:0046872">
    <property type="term" value="F:metal ion binding"/>
    <property type="evidence" value="ECO:0007669"/>
    <property type="project" value="UniProtKB-KW"/>
</dbReference>
<dbReference type="OrthoDB" id="9760084at2"/>
<dbReference type="InterPro" id="IPR023343">
    <property type="entry name" value="Penicillin_amidase_dom1"/>
</dbReference>
<dbReference type="PIRSF" id="PIRSF001227">
    <property type="entry name" value="Pen_acylase"/>
    <property type="match status" value="1"/>
</dbReference>
<keyword evidence="7" id="KW-1133">Transmembrane helix</keyword>
<dbReference type="Proteomes" id="UP000011744">
    <property type="component" value="Unassembled WGS sequence"/>
</dbReference>
<keyword evidence="3" id="KW-0865">Zymogen</keyword>
<evidence type="ECO:0000313" key="9">
    <source>
        <dbReference type="Proteomes" id="UP000011744"/>
    </source>
</evidence>
<dbReference type="MEROPS" id="S45.003"/>
<keyword evidence="5" id="KW-0479">Metal-binding</keyword>
<name>M3AGV8_9PROT</name>
<dbReference type="InterPro" id="IPR043146">
    <property type="entry name" value="Penicillin_amidase_N_B-knob"/>
</dbReference>
<dbReference type="STRING" id="1244869.H261_01132"/>
<dbReference type="SUPFAM" id="SSF56235">
    <property type="entry name" value="N-terminal nucleophile aminohydrolases (Ntn hydrolases)"/>
    <property type="match status" value="1"/>
</dbReference>
<feature type="binding site" evidence="5">
    <location>
        <position position="343"/>
    </location>
    <ligand>
        <name>Ca(2+)</name>
        <dbReference type="ChEBI" id="CHEBI:29108"/>
    </ligand>
</feature>
<comment type="similarity">
    <text evidence="1">Belongs to the peptidase S45 family.</text>
</comment>
<comment type="cofactor">
    <cofactor evidence="5">
        <name>Ca(2+)</name>
        <dbReference type="ChEBI" id="CHEBI:29108"/>
    </cofactor>
    <text evidence="5">Binds 1 Ca(2+) ion per dimer.</text>
</comment>
<comment type="caution">
    <text evidence="8">The sequence shown here is derived from an EMBL/GenBank/DDBJ whole genome shotgun (WGS) entry which is preliminary data.</text>
</comment>
<dbReference type="AlphaFoldDB" id="M3AGV8"/>
<dbReference type="Pfam" id="PF01804">
    <property type="entry name" value="Penicil_amidase"/>
    <property type="match status" value="1"/>
</dbReference>